<evidence type="ECO:0000313" key="3">
    <source>
        <dbReference type="EMBL" id="NYG97685.1"/>
    </source>
</evidence>
<dbReference type="Pfam" id="PF01261">
    <property type="entry name" value="AP_endonuc_2"/>
    <property type="match status" value="1"/>
</dbReference>
<keyword evidence="3" id="KW-0413">Isomerase</keyword>
<name>A0A852YKF7_9MICO</name>
<proteinExistence type="predicted"/>
<dbReference type="PANTHER" id="PTHR12110:SF41">
    <property type="entry name" value="INOSOSE DEHYDRATASE"/>
    <property type="match status" value="1"/>
</dbReference>
<evidence type="ECO:0000313" key="4">
    <source>
        <dbReference type="Proteomes" id="UP000553888"/>
    </source>
</evidence>
<dbReference type="GO" id="GO:0016853">
    <property type="term" value="F:isomerase activity"/>
    <property type="evidence" value="ECO:0007669"/>
    <property type="project" value="UniProtKB-KW"/>
</dbReference>
<comment type="caution">
    <text evidence="3">The sequence shown here is derived from an EMBL/GenBank/DDBJ whole genome shotgun (WGS) entry which is preliminary data.</text>
</comment>
<dbReference type="RefSeq" id="WP_343046551.1">
    <property type="nucleotide sequence ID" value="NZ_JACBZY010000001.1"/>
</dbReference>
<dbReference type="AlphaFoldDB" id="A0A852YKF7"/>
<protein>
    <submittedName>
        <fullName evidence="3">Sugar phosphate isomerase/epimerase</fullName>
    </submittedName>
</protein>
<keyword evidence="4" id="KW-1185">Reference proteome</keyword>
<dbReference type="InterPro" id="IPR013022">
    <property type="entry name" value="Xyl_isomerase-like_TIM-brl"/>
</dbReference>
<accession>A0A852YKF7</accession>
<dbReference type="Proteomes" id="UP000553888">
    <property type="component" value="Unassembled WGS sequence"/>
</dbReference>
<organism evidence="3 4">
    <name type="scientific">Schumannella luteola</name>
    <dbReference type="NCBI Taxonomy" id="472059"/>
    <lineage>
        <taxon>Bacteria</taxon>
        <taxon>Bacillati</taxon>
        <taxon>Actinomycetota</taxon>
        <taxon>Actinomycetes</taxon>
        <taxon>Micrococcales</taxon>
        <taxon>Microbacteriaceae</taxon>
        <taxon>Schumannella</taxon>
    </lineage>
</organism>
<dbReference type="InterPro" id="IPR036237">
    <property type="entry name" value="Xyl_isomerase-like_sf"/>
</dbReference>
<dbReference type="PANTHER" id="PTHR12110">
    <property type="entry name" value="HYDROXYPYRUVATE ISOMERASE"/>
    <property type="match status" value="1"/>
</dbReference>
<feature type="domain" description="Xylose isomerase-like TIM barrel" evidence="2">
    <location>
        <begin position="24"/>
        <end position="243"/>
    </location>
</feature>
<reference evidence="3 4" key="1">
    <citation type="submission" date="2020-07" db="EMBL/GenBank/DDBJ databases">
        <title>Sequencing the genomes of 1000 actinobacteria strains.</title>
        <authorList>
            <person name="Klenk H.-P."/>
        </authorList>
    </citation>
    <scope>NUCLEOTIDE SEQUENCE [LARGE SCALE GENOMIC DNA]</scope>
    <source>
        <strain evidence="3 4">DSM 23141</strain>
    </source>
</reference>
<dbReference type="EMBL" id="JACBZY010000001">
    <property type="protein sequence ID" value="NYG97685.1"/>
    <property type="molecule type" value="Genomic_DNA"/>
</dbReference>
<dbReference type="InterPro" id="IPR050312">
    <property type="entry name" value="IolE/XylAMocC-like"/>
</dbReference>
<gene>
    <name evidence="3" type="ORF">BJ979_000311</name>
</gene>
<dbReference type="Gene3D" id="3.20.20.150">
    <property type="entry name" value="Divalent-metal-dependent TIM barrel enzymes"/>
    <property type="match status" value="1"/>
</dbReference>
<sequence length="285" mass="31710">MAVIGVQAMMLKGSIEERGAFATLQRVREIGYRAIEISQIPMTTENIDELVRARDELGFEFSSTSASLDKSTAANDALETDFDKIVADTKRLGASMVRMGMMPLTALADLDSLHGFCDAAESYAQRLEEQGLHLYYHNHHVEFAKYDGRYALDIIADRSPTVGIELDAHWLQRGGVDPQRTIERFAGRVKMVHLKDYRIGQLPSEAFELLEKGDHAGFMGYFTSSVQFAEVGEGNLDWKGVIPASIAAGAEYLLVEQDQLYGRDVFDCLQTSHDNLVELGFGDLF</sequence>
<keyword evidence="1" id="KW-0119">Carbohydrate metabolism</keyword>
<dbReference type="SUPFAM" id="SSF51658">
    <property type="entry name" value="Xylose isomerase-like"/>
    <property type="match status" value="1"/>
</dbReference>
<evidence type="ECO:0000256" key="1">
    <source>
        <dbReference type="ARBA" id="ARBA00023277"/>
    </source>
</evidence>
<evidence type="ECO:0000259" key="2">
    <source>
        <dbReference type="Pfam" id="PF01261"/>
    </source>
</evidence>